<proteinExistence type="predicted"/>
<evidence type="ECO:0000313" key="3">
    <source>
        <dbReference type="Proteomes" id="UP001153269"/>
    </source>
</evidence>
<feature type="compositionally biased region" description="Gly residues" evidence="1">
    <location>
        <begin position="21"/>
        <end position="30"/>
    </location>
</feature>
<feature type="compositionally biased region" description="Gly residues" evidence="1">
    <location>
        <begin position="48"/>
        <end position="57"/>
    </location>
</feature>
<accession>A0A9N7YD19</accession>
<protein>
    <submittedName>
        <fullName evidence="2">Uncharacterized protein</fullName>
    </submittedName>
</protein>
<comment type="caution">
    <text evidence="2">The sequence shown here is derived from an EMBL/GenBank/DDBJ whole genome shotgun (WGS) entry which is preliminary data.</text>
</comment>
<evidence type="ECO:0000313" key="2">
    <source>
        <dbReference type="EMBL" id="CAB1427005.1"/>
    </source>
</evidence>
<sequence length="255" mass="26576">MTGLLEVTISGTLLSRQLLSRGGGGGGGDGMQNTPSPPKPANQRRVGGVRGVSGGAGGPPPPTRPDSYQVGKGGSVGVISGLEETIKVPFTLCTDVAQLSTSKAQTDMKRCRASWQPSATLISKDLEKSWGLPLLLKSLAFKSACLNMAQSEVSEVWLWTTPPSQHRRGTGCPNQRHPGPSVAPRANGLGLSLKPGSTAVGDTTPAAPGDLTLCLHPTNLISLSSLRKRRVEVGQSVDAENEDGGKRGQRERGIE</sequence>
<gene>
    <name evidence="2" type="ORF">PLEPLA_LOCUS14943</name>
</gene>
<reference evidence="2" key="1">
    <citation type="submission" date="2020-03" db="EMBL/GenBank/DDBJ databases">
        <authorList>
            <person name="Weist P."/>
        </authorList>
    </citation>
    <scope>NUCLEOTIDE SEQUENCE</scope>
</reference>
<dbReference type="Proteomes" id="UP001153269">
    <property type="component" value="Unassembled WGS sequence"/>
</dbReference>
<feature type="region of interest" description="Disordered" evidence="1">
    <location>
        <begin position="18"/>
        <end position="72"/>
    </location>
</feature>
<dbReference type="EMBL" id="CADEAL010000935">
    <property type="protein sequence ID" value="CAB1427005.1"/>
    <property type="molecule type" value="Genomic_DNA"/>
</dbReference>
<evidence type="ECO:0000256" key="1">
    <source>
        <dbReference type="SAM" id="MobiDB-lite"/>
    </source>
</evidence>
<feature type="compositionally biased region" description="Basic and acidic residues" evidence="1">
    <location>
        <begin position="243"/>
        <end position="255"/>
    </location>
</feature>
<feature type="region of interest" description="Disordered" evidence="1">
    <location>
        <begin position="234"/>
        <end position="255"/>
    </location>
</feature>
<dbReference type="AlphaFoldDB" id="A0A9N7YD19"/>
<name>A0A9N7YD19_PLEPL</name>
<keyword evidence="3" id="KW-1185">Reference proteome</keyword>
<organism evidence="2 3">
    <name type="scientific">Pleuronectes platessa</name>
    <name type="common">European plaice</name>
    <dbReference type="NCBI Taxonomy" id="8262"/>
    <lineage>
        <taxon>Eukaryota</taxon>
        <taxon>Metazoa</taxon>
        <taxon>Chordata</taxon>
        <taxon>Craniata</taxon>
        <taxon>Vertebrata</taxon>
        <taxon>Euteleostomi</taxon>
        <taxon>Actinopterygii</taxon>
        <taxon>Neopterygii</taxon>
        <taxon>Teleostei</taxon>
        <taxon>Neoteleostei</taxon>
        <taxon>Acanthomorphata</taxon>
        <taxon>Carangaria</taxon>
        <taxon>Pleuronectiformes</taxon>
        <taxon>Pleuronectoidei</taxon>
        <taxon>Pleuronectidae</taxon>
        <taxon>Pleuronectes</taxon>
    </lineage>
</organism>